<dbReference type="AlphaFoldDB" id="A0A8S1AA90"/>
<gene>
    <name evidence="3" type="ORF">APLA_LOCUS10395</name>
</gene>
<accession>A0A8S1AA90</accession>
<reference evidence="3 4" key="1">
    <citation type="submission" date="2020-04" db="EMBL/GenBank/DDBJ databases">
        <authorList>
            <person name="Wallbank WR R."/>
            <person name="Pardo Diaz C."/>
            <person name="Kozak K."/>
            <person name="Martin S."/>
            <person name="Jiggins C."/>
            <person name="Moest M."/>
            <person name="Warren A I."/>
            <person name="Byers J.R.P. K."/>
            <person name="Montejo-Kovacevich G."/>
            <person name="Yen C E."/>
        </authorList>
    </citation>
    <scope>NUCLEOTIDE SEQUENCE [LARGE SCALE GENOMIC DNA]</scope>
</reference>
<dbReference type="EMBL" id="CADEBD010000314">
    <property type="protein sequence ID" value="CAB3243488.1"/>
    <property type="molecule type" value="Genomic_DNA"/>
</dbReference>
<keyword evidence="2" id="KW-0812">Transmembrane</keyword>
<name>A0A8S1AA90_ARCPL</name>
<sequence length="280" mass="30183">MNINVRYCPIEQVQITCVRVTLIELPYIVAYALWDSNKTAVEQRCYYMYICFPFSIAMIFRIHILMLGAVVLLELTYAAPAKEVRVSDKTVSGSQPLSEEKDDLKTAASSYPDRYSDWGRGYSSGYGAAGYGSLDDRYAGNGEYDNSYGYGGFDGDNQRYGSGGYSSGTAGYGGYRGGYGGTSGYSGNGGYGGYSANAGYGGYSANVGYGGYSANAGYGGYGGYSGNGGLNSYYGYNNPYYQSGNNHLGYGYYRRPGYGNIYNSGITPSLVTGYRGYSRK</sequence>
<keyword evidence="2" id="KW-1133">Transmembrane helix</keyword>
<evidence type="ECO:0000313" key="3">
    <source>
        <dbReference type="EMBL" id="CAB3243488.1"/>
    </source>
</evidence>
<evidence type="ECO:0000256" key="1">
    <source>
        <dbReference type="SAM" id="MobiDB-lite"/>
    </source>
</evidence>
<protein>
    <submittedName>
        <fullName evidence="3">Uncharacterized protein</fullName>
    </submittedName>
</protein>
<comment type="caution">
    <text evidence="3">The sequence shown here is derived from an EMBL/GenBank/DDBJ whole genome shotgun (WGS) entry which is preliminary data.</text>
</comment>
<keyword evidence="2" id="KW-0472">Membrane</keyword>
<evidence type="ECO:0000256" key="2">
    <source>
        <dbReference type="SAM" id="Phobius"/>
    </source>
</evidence>
<feature type="region of interest" description="Disordered" evidence="1">
    <location>
        <begin position="89"/>
        <end position="108"/>
    </location>
</feature>
<evidence type="ECO:0000313" key="4">
    <source>
        <dbReference type="Proteomes" id="UP000494256"/>
    </source>
</evidence>
<organism evidence="3 4">
    <name type="scientific">Arctia plantaginis</name>
    <name type="common">Wood tiger moth</name>
    <name type="synonym">Phalaena plantaginis</name>
    <dbReference type="NCBI Taxonomy" id="874455"/>
    <lineage>
        <taxon>Eukaryota</taxon>
        <taxon>Metazoa</taxon>
        <taxon>Ecdysozoa</taxon>
        <taxon>Arthropoda</taxon>
        <taxon>Hexapoda</taxon>
        <taxon>Insecta</taxon>
        <taxon>Pterygota</taxon>
        <taxon>Neoptera</taxon>
        <taxon>Endopterygota</taxon>
        <taxon>Lepidoptera</taxon>
        <taxon>Glossata</taxon>
        <taxon>Ditrysia</taxon>
        <taxon>Noctuoidea</taxon>
        <taxon>Erebidae</taxon>
        <taxon>Arctiinae</taxon>
        <taxon>Arctia</taxon>
    </lineage>
</organism>
<dbReference type="OrthoDB" id="1917198at2759"/>
<proteinExistence type="predicted"/>
<feature type="transmembrane region" description="Helical" evidence="2">
    <location>
        <begin position="46"/>
        <end position="73"/>
    </location>
</feature>
<dbReference type="Proteomes" id="UP000494256">
    <property type="component" value="Unassembled WGS sequence"/>
</dbReference>